<dbReference type="Proteomes" id="UP000777482">
    <property type="component" value="Unassembled WGS sequence"/>
</dbReference>
<feature type="compositionally biased region" description="Basic and acidic residues" evidence="1">
    <location>
        <begin position="30"/>
        <end position="43"/>
    </location>
</feature>
<protein>
    <submittedName>
        <fullName evidence="2">Uncharacterized protein</fullName>
    </submittedName>
</protein>
<dbReference type="AlphaFoldDB" id="A0A9P6VWC3"/>
<feature type="compositionally biased region" description="Basic and acidic residues" evidence="1">
    <location>
        <begin position="143"/>
        <end position="161"/>
    </location>
</feature>
<evidence type="ECO:0000313" key="3">
    <source>
        <dbReference type="Proteomes" id="UP000777482"/>
    </source>
</evidence>
<feature type="region of interest" description="Disordered" evidence="1">
    <location>
        <begin position="258"/>
        <end position="283"/>
    </location>
</feature>
<keyword evidence="3" id="KW-1185">Reference proteome</keyword>
<feature type="compositionally biased region" description="Basic and acidic residues" evidence="1">
    <location>
        <begin position="187"/>
        <end position="198"/>
    </location>
</feature>
<dbReference type="EMBL" id="PUHQ01000078">
    <property type="protein sequence ID" value="KAG0657639.1"/>
    <property type="molecule type" value="Genomic_DNA"/>
</dbReference>
<feature type="compositionally biased region" description="Basic and acidic residues" evidence="1">
    <location>
        <begin position="68"/>
        <end position="77"/>
    </location>
</feature>
<organism evidence="2 3">
    <name type="scientific">Rhodotorula mucilaginosa</name>
    <name type="common">Yeast</name>
    <name type="synonym">Rhodotorula rubra</name>
    <dbReference type="NCBI Taxonomy" id="5537"/>
    <lineage>
        <taxon>Eukaryota</taxon>
        <taxon>Fungi</taxon>
        <taxon>Dikarya</taxon>
        <taxon>Basidiomycota</taxon>
        <taxon>Pucciniomycotina</taxon>
        <taxon>Microbotryomycetes</taxon>
        <taxon>Sporidiobolales</taxon>
        <taxon>Sporidiobolaceae</taxon>
        <taxon>Rhodotorula</taxon>
    </lineage>
</organism>
<accession>A0A9P6VWC3</accession>
<comment type="caution">
    <text evidence="2">The sequence shown here is derived from an EMBL/GenBank/DDBJ whole genome shotgun (WGS) entry which is preliminary data.</text>
</comment>
<name>A0A9P6VWC3_RHOMI</name>
<evidence type="ECO:0000256" key="1">
    <source>
        <dbReference type="SAM" id="MobiDB-lite"/>
    </source>
</evidence>
<reference evidence="2 3" key="1">
    <citation type="submission" date="2020-11" db="EMBL/GenBank/DDBJ databases">
        <title>Kefir isolates.</title>
        <authorList>
            <person name="Marcisauskas S."/>
            <person name="Kim Y."/>
            <person name="Blasche S."/>
        </authorList>
    </citation>
    <scope>NUCLEOTIDE SEQUENCE [LARGE SCALE GENOMIC DNA]</scope>
    <source>
        <strain evidence="2 3">KR</strain>
    </source>
</reference>
<feature type="compositionally biased region" description="Basic and acidic residues" evidence="1">
    <location>
        <begin position="263"/>
        <end position="283"/>
    </location>
</feature>
<feature type="region of interest" description="Disordered" evidence="1">
    <location>
        <begin position="1"/>
        <end position="243"/>
    </location>
</feature>
<proteinExistence type="predicted"/>
<feature type="compositionally biased region" description="Basic and acidic residues" evidence="1">
    <location>
        <begin position="1"/>
        <end position="14"/>
    </location>
</feature>
<feature type="compositionally biased region" description="Low complexity" evidence="1">
    <location>
        <begin position="90"/>
        <end position="108"/>
    </location>
</feature>
<evidence type="ECO:0000313" key="2">
    <source>
        <dbReference type="EMBL" id="KAG0657639.1"/>
    </source>
</evidence>
<sequence length="283" mass="31277">MLHRDPASRERYVENPHAPLRPPGVLSNRQRWEDFLRKPKEPSMTDYYNKRTPPKNPFDYFRYRGGRPRPDSDDKIDPFGTAFYLHPRKTSPSSSGSSHRSSIPCSRSRGSHRHSASRGGGPFNGDSPTLGYPDSSLVAHSPDTAHRHGGQDPAGSERRFSNGDSPTLGHPDYSILVPSPGSAYQHGRQDFADSKEEGSGANVPYDHRRSRHGASPTNLAAVHRPSNPETSAGMPRPDSGALDPFPAICRVRFNFPSQPRAKGSSEAEHGENSLRDFKFLTNT</sequence>
<gene>
    <name evidence="2" type="ORF">C6P46_006293</name>
</gene>